<evidence type="ECO:0000256" key="5">
    <source>
        <dbReference type="ARBA" id="ARBA00023136"/>
    </source>
</evidence>
<evidence type="ECO:0000313" key="9">
    <source>
        <dbReference type="Proteomes" id="UP000886885"/>
    </source>
</evidence>
<proteinExistence type="predicted"/>
<protein>
    <submittedName>
        <fullName evidence="8">Uncharacterized protein</fullName>
    </submittedName>
</protein>
<evidence type="ECO:0000256" key="4">
    <source>
        <dbReference type="ARBA" id="ARBA00022989"/>
    </source>
</evidence>
<dbReference type="OrthoDB" id="1194313at2759"/>
<dbReference type="InterPro" id="IPR001611">
    <property type="entry name" value="Leu-rich_rpt"/>
</dbReference>
<evidence type="ECO:0000256" key="2">
    <source>
        <dbReference type="ARBA" id="ARBA00022692"/>
    </source>
</evidence>
<evidence type="ECO:0000256" key="1">
    <source>
        <dbReference type="ARBA" id="ARBA00004479"/>
    </source>
</evidence>
<keyword evidence="7" id="KW-0325">Glycoprotein</keyword>
<keyword evidence="2" id="KW-0812">Transmembrane</keyword>
<dbReference type="InterPro" id="IPR046956">
    <property type="entry name" value="RLP23-like"/>
</dbReference>
<accession>A0A8X8C971</accession>
<dbReference type="GO" id="GO:0016020">
    <property type="term" value="C:membrane"/>
    <property type="evidence" value="ECO:0007669"/>
    <property type="project" value="UniProtKB-SubCell"/>
</dbReference>
<dbReference type="EMBL" id="JAAWWB010000024">
    <property type="protein sequence ID" value="KAG6753531.1"/>
    <property type="molecule type" value="Genomic_DNA"/>
</dbReference>
<comment type="caution">
    <text evidence="8">The sequence shown here is derived from an EMBL/GenBank/DDBJ whole genome shotgun (WGS) entry which is preliminary data.</text>
</comment>
<evidence type="ECO:0000256" key="3">
    <source>
        <dbReference type="ARBA" id="ARBA00022729"/>
    </source>
</evidence>
<dbReference type="Proteomes" id="UP000886885">
    <property type="component" value="Chromosome 12D"/>
</dbReference>
<keyword evidence="6" id="KW-0675">Receptor</keyword>
<evidence type="ECO:0000313" key="8">
    <source>
        <dbReference type="EMBL" id="KAG6753531.1"/>
    </source>
</evidence>
<keyword evidence="5" id="KW-0472">Membrane</keyword>
<sequence>MKVIILRSNNFNDSIPEEICRLASLQILDLAHNKLSGNIPRCINNFSAMTTMSEHSSNGISYSISMGGFYENAVLVMKRKIVEYGTILNILFGSVGLLGDQQEMEAHALSVFGPHEEREGNWKMGEEISKGVKKVMSPVMWRR</sequence>
<dbReference type="Pfam" id="PF00560">
    <property type="entry name" value="LRR_1"/>
    <property type="match status" value="2"/>
</dbReference>
<gene>
    <name evidence="8" type="ORF">POTOM_043601</name>
</gene>
<dbReference type="AlphaFoldDB" id="A0A8X8C971"/>
<comment type="subcellular location">
    <subcellularLocation>
        <location evidence="1">Membrane</location>
        <topology evidence="1">Single-pass type I membrane protein</topology>
    </subcellularLocation>
</comment>
<evidence type="ECO:0000256" key="7">
    <source>
        <dbReference type="ARBA" id="ARBA00023180"/>
    </source>
</evidence>
<dbReference type="PANTHER" id="PTHR48063:SF98">
    <property type="entry name" value="LRR RECEPTOR-LIKE SERINE_THREONINE-PROTEIN KINASE FLS2"/>
    <property type="match status" value="1"/>
</dbReference>
<dbReference type="PANTHER" id="PTHR48063">
    <property type="entry name" value="LRR RECEPTOR-LIKE KINASE"/>
    <property type="match status" value="1"/>
</dbReference>
<keyword evidence="4" id="KW-1133">Transmembrane helix</keyword>
<organism evidence="8 9">
    <name type="scientific">Populus tomentosa</name>
    <name type="common">Chinese white poplar</name>
    <dbReference type="NCBI Taxonomy" id="118781"/>
    <lineage>
        <taxon>Eukaryota</taxon>
        <taxon>Viridiplantae</taxon>
        <taxon>Streptophyta</taxon>
        <taxon>Embryophyta</taxon>
        <taxon>Tracheophyta</taxon>
        <taxon>Spermatophyta</taxon>
        <taxon>Magnoliopsida</taxon>
        <taxon>eudicotyledons</taxon>
        <taxon>Gunneridae</taxon>
        <taxon>Pentapetalae</taxon>
        <taxon>rosids</taxon>
        <taxon>fabids</taxon>
        <taxon>Malpighiales</taxon>
        <taxon>Salicaceae</taxon>
        <taxon>Saliceae</taxon>
        <taxon>Populus</taxon>
    </lineage>
</organism>
<keyword evidence="3" id="KW-0732">Signal</keyword>
<evidence type="ECO:0000256" key="6">
    <source>
        <dbReference type="ARBA" id="ARBA00023170"/>
    </source>
</evidence>
<keyword evidence="9" id="KW-1185">Reference proteome</keyword>
<reference evidence="8" key="1">
    <citation type="journal article" date="2020" name="bioRxiv">
        <title>Hybrid origin of Populus tomentosa Carr. identified through genome sequencing and phylogenomic analysis.</title>
        <authorList>
            <person name="An X."/>
            <person name="Gao K."/>
            <person name="Chen Z."/>
            <person name="Li J."/>
            <person name="Yang X."/>
            <person name="Yang X."/>
            <person name="Zhou J."/>
            <person name="Guo T."/>
            <person name="Zhao T."/>
            <person name="Huang S."/>
            <person name="Miao D."/>
            <person name="Khan W.U."/>
            <person name="Rao P."/>
            <person name="Ye M."/>
            <person name="Lei B."/>
            <person name="Liao W."/>
            <person name="Wang J."/>
            <person name="Ji L."/>
            <person name="Li Y."/>
            <person name="Guo B."/>
            <person name="Mustafa N.S."/>
            <person name="Li S."/>
            <person name="Yun Q."/>
            <person name="Keller S.R."/>
            <person name="Mao J."/>
            <person name="Zhang R."/>
            <person name="Strauss S.H."/>
        </authorList>
    </citation>
    <scope>NUCLEOTIDE SEQUENCE</scope>
    <source>
        <strain evidence="8">GM15</strain>
        <tissue evidence="8">Leaf</tissue>
    </source>
</reference>
<name>A0A8X8C971_POPTO</name>